<dbReference type="InterPro" id="IPR027640">
    <property type="entry name" value="Kinesin-like_fam"/>
</dbReference>
<name>A0A2X0KHX8_9BASI</name>
<dbReference type="PRINTS" id="PR00380">
    <property type="entry name" value="KINESINHEAVY"/>
</dbReference>
<keyword evidence="9" id="KW-1185">Reference proteome</keyword>
<dbReference type="InterPro" id="IPR036961">
    <property type="entry name" value="Kinesin_motor_dom_sf"/>
</dbReference>
<dbReference type="GO" id="GO:0005874">
    <property type="term" value="C:microtubule"/>
    <property type="evidence" value="ECO:0007669"/>
    <property type="project" value="UniProtKB-KW"/>
</dbReference>
<protein>
    <submittedName>
        <fullName evidence="8">BZ3500_MvSof-1268-A1-R1_Chr1-3g02044 protein</fullName>
    </submittedName>
</protein>
<dbReference type="GO" id="GO:0007018">
    <property type="term" value="P:microtubule-based movement"/>
    <property type="evidence" value="ECO:0007669"/>
    <property type="project" value="InterPro"/>
</dbReference>
<evidence type="ECO:0000256" key="1">
    <source>
        <dbReference type="ARBA" id="ARBA00022701"/>
    </source>
</evidence>
<dbReference type="GO" id="GO:0003777">
    <property type="term" value="F:microtubule motor activity"/>
    <property type="evidence" value="ECO:0007669"/>
    <property type="project" value="InterPro"/>
</dbReference>
<feature type="compositionally biased region" description="Low complexity" evidence="6">
    <location>
        <begin position="964"/>
        <end position="977"/>
    </location>
</feature>
<dbReference type="GO" id="GO:0005524">
    <property type="term" value="F:ATP binding"/>
    <property type="evidence" value="ECO:0007669"/>
    <property type="project" value="UniProtKB-UniRule"/>
</dbReference>
<feature type="region of interest" description="Disordered" evidence="6">
    <location>
        <begin position="807"/>
        <end position="842"/>
    </location>
</feature>
<feature type="region of interest" description="Disordered" evidence="6">
    <location>
        <begin position="862"/>
        <end position="882"/>
    </location>
</feature>
<dbReference type="PANTHER" id="PTHR47968">
    <property type="entry name" value="CENTROMERE PROTEIN E"/>
    <property type="match status" value="1"/>
</dbReference>
<evidence type="ECO:0000256" key="3">
    <source>
        <dbReference type="ARBA" id="ARBA00023175"/>
    </source>
</evidence>
<reference evidence="9" key="1">
    <citation type="submission" date="2016-10" db="EMBL/GenBank/DDBJ databases">
        <authorList>
            <person name="Jeantristanb JTB J.-T."/>
            <person name="Ricardo R."/>
        </authorList>
    </citation>
    <scope>NUCLEOTIDE SEQUENCE [LARGE SCALE GENOMIC DNA]</scope>
</reference>
<keyword evidence="1" id="KW-0493">Microtubule</keyword>
<feature type="compositionally biased region" description="Polar residues" evidence="6">
    <location>
        <begin position="17"/>
        <end position="26"/>
    </location>
</feature>
<feature type="region of interest" description="Disordered" evidence="6">
    <location>
        <begin position="915"/>
        <end position="977"/>
    </location>
</feature>
<dbReference type="STRING" id="289078.A0A2X0KHX8"/>
<feature type="compositionally biased region" description="Low complexity" evidence="6">
    <location>
        <begin position="924"/>
        <end position="941"/>
    </location>
</feature>
<feature type="binding site" evidence="4">
    <location>
        <begin position="174"/>
        <end position="181"/>
    </location>
    <ligand>
        <name>ATP</name>
        <dbReference type="ChEBI" id="CHEBI:30616"/>
    </ligand>
</feature>
<evidence type="ECO:0000256" key="6">
    <source>
        <dbReference type="SAM" id="MobiDB-lite"/>
    </source>
</evidence>
<sequence>MSSESSISVAVGRTRSLPPSSLSCTDSSIAQRSLQVRVRPFSTKERLQLASNEPVAPVIFSSDPSPSTSTHTTHSTPQPTRLQTGPGGMRKVVKVLDERILVFDPPDPTSAAAVAAARWAGQMPQMGKKSKDIRFCFDRVFDEGCCQEDVYEGSAKELVGHVMNGFNSTVFAYGATGCGKTHTISGTADQPGVVFLIMKDLFGRMQARADDTDFALKVSYLEIYNETIRDLLQPELGTLQLRESGGMANVARLSSKEPSCAADVVGWITEGNMNRTVNATEANATSSRSHAVLQVTVTQKPKAEGLTDSQSSAILSIIDLAGSERASVTKNKGERLIEGANINRSLLALGNCINALCDPRSRGHVPYRDSKLTRLLKPSLGGNCKTVMIVCVSPASVHYDETHNTLQYANRAKDIKTKAIRNFISVDRHVASYCKQIAEQAERIKALEAAFEAEKNRTSAANVDDDVREVAAILRPLSATWETFRARRADAAQAASQRLIVDSMLNVLQSWRVTAFGQYDTAPSPSGSSTLAAASVVTVVRNNCDGLIGTLSSQSAMLRERASRASDPNEMFPPMLARVTSSLRSKRPSAVPLFELEARMLDQRLATSLAEASEQGQIEGSKLQVRVMHAMCEARAKIGSAAETAREDGAESVRALLRLADGIDNANRDAFLSLSMGSSLSAGAGTKRDAGSRSPLQMDDMWSAKSPRSALSGLGSTSAGIFGSLSPAKGGSSNYRRTSPKKPVAFPLRAGRASASPKKQRKEVQWRDETGDGDLASFKDRSPSTMDEDSMSDIPSLRFTAWASSSSVDDSGASNEAEMMAQKARSSTGPSRKGASGARLIPLPRASNVDSNFFLREEDSLDAISMPPPSSTSYLSSSSASIPRNPFSDLGNTSMASTTSGLAAPIVPIKSAMSKVSPSLTMTPDDSPAGRAARRASSVGPQRSAKASRRTSAIGLPVPPPLPSTSASSAASSSVPGAPFSFATSTRRAARVSSVPLVPMSARRSPRKMLSMGGSSAVNRRLSHVPSAPPLLGSSAPSFTFGAKSQARIAARRESSMATMGGTMTTSSSKSGGSPSPPNALIPGGRKGSPPGSAPKSTTVSTTQWR</sequence>
<feature type="region of interest" description="Disordered" evidence="6">
    <location>
        <begin position="725"/>
        <end position="792"/>
    </location>
</feature>
<keyword evidence="4" id="KW-0547">Nucleotide-binding</keyword>
<dbReference type="EMBL" id="FMWP01000014">
    <property type="protein sequence ID" value="SCZ90526.1"/>
    <property type="molecule type" value="Genomic_DNA"/>
</dbReference>
<dbReference type="Gene3D" id="3.40.850.10">
    <property type="entry name" value="Kinesin motor domain"/>
    <property type="match status" value="1"/>
</dbReference>
<dbReference type="SMART" id="SM00129">
    <property type="entry name" value="KISc"/>
    <property type="match status" value="1"/>
</dbReference>
<accession>A0A2X0KHX8</accession>
<feature type="compositionally biased region" description="Low complexity" evidence="6">
    <location>
        <begin position="871"/>
        <end position="882"/>
    </location>
</feature>
<comment type="similarity">
    <text evidence="4">Belongs to the TRAFAC class myosin-kinesin ATPase superfamily. Kinesin family.</text>
</comment>
<feature type="region of interest" description="Disordered" evidence="6">
    <location>
        <begin position="1050"/>
        <end position="1106"/>
    </location>
</feature>
<feature type="region of interest" description="Disordered" evidence="6">
    <location>
        <begin position="55"/>
        <end position="87"/>
    </location>
</feature>
<dbReference type="InterPro" id="IPR027417">
    <property type="entry name" value="P-loop_NTPase"/>
</dbReference>
<dbReference type="Pfam" id="PF00225">
    <property type="entry name" value="Kinesin"/>
    <property type="match status" value="1"/>
</dbReference>
<feature type="coiled-coil region" evidence="5">
    <location>
        <begin position="430"/>
        <end position="457"/>
    </location>
</feature>
<evidence type="ECO:0000259" key="7">
    <source>
        <dbReference type="PROSITE" id="PS50067"/>
    </source>
</evidence>
<feature type="compositionally biased region" description="Polar residues" evidence="6">
    <location>
        <begin position="1095"/>
        <end position="1106"/>
    </location>
</feature>
<evidence type="ECO:0000313" key="8">
    <source>
        <dbReference type="EMBL" id="SCZ90526.1"/>
    </source>
</evidence>
<keyword evidence="2 5" id="KW-0175">Coiled coil</keyword>
<evidence type="ECO:0000313" key="9">
    <source>
        <dbReference type="Proteomes" id="UP000249723"/>
    </source>
</evidence>
<feature type="compositionally biased region" description="Low complexity" evidence="6">
    <location>
        <begin position="1056"/>
        <end position="1074"/>
    </location>
</feature>
<organism evidence="8 9">
    <name type="scientific">Microbotryum saponariae</name>
    <dbReference type="NCBI Taxonomy" id="289078"/>
    <lineage>
        <taxon>Eukaryota</taxon>
        <taxon>Fungi</taxon>
        <taxon>Dikarya</taxon>
        <taxon>Basidiomycota</taxon>
        <taxon>Pucciniomycotina</taxon>
        <taxon>Microbotryomycetes</taxon>
        <taxon>Microbotryales</taxon>
        <taxon>Microbotryaceae</taxon>
        <taxon>Microbotryum</taxon>
    </lineage>
</organism>
<keyword evidence="3 4" id="KW-0505">Motor protein</keyword>
<gene>
    <name evidence="8" type="ORF">BZ3500_MVSOF-1268-A1-R1_CHR1-3G02044</name>
</gene>
<dbReference type="Proteomes" id="UP000249723">
    <property type="component" value="Unassembled WGS sequence"/>
</dbReference>
<dbReference type="AlphaFoldDB" id="A0A2X0KHX8"/>
<keyword evidence="4" id="KW-0067">ATP-binding</keyword>
<feature type="region of interest" description="Disordered" evidence="6">
    <location>
        <begin position="681"/>
        <end position="709"/>
    </location>
</feature>
<dbReference type="SUPFAM" id="SSF52540">
    <property type="entry name" value="P-loop containing nucleoside triphosphate hydrolases"/>
    <property type="match status" value="1"/>
</dbReference>
<feature type="domain" description="Kinesin motor" evidence="7">
    <location>
        <begin position="31"/>
        <end position="415"/>
    </location>
</feature>
<feature type="compositionally biased region" description="Low complexity" evidence="6">
    <location>
        <begin position="61"/>
        <end position="80"/>
    </location>
</feature>
<evidence type="ECO:0000256" key="4">
    <source>
        <dbReference type="PROSITE-ProRule" id="PRU00283"/>
    </source>
</evidence>
<evidence type="ECO:0000256" key="2">
    <source>
        <dbReference type="ARBA" id="ARBA00023054"/>
    </source>
</evidence>
<dbReference type="PROSITE" id="PS50067">
    <property type="entry name" value="KINESIN_MOTOR_2"/>
    <property type="match status" value="1"/>
</dbReference>
<dbReference type="PANTHER" id="PTHR47968:SF13">
    <property type="entry name" value="KINESIN-LIKE PROTEIN KIF19 ISOFORM X1"/>
    <property type="match status" value="1"/>
</dbReference>
<feature type="region of interest" description="Disordered" evidence="6">
    <location>
        <begin position="1"/>
        <end position="26"/>
    </location>
</feature>
<dbReference type="InterPro" id="IPR001752">
    <property type="entry name" value="Kinesin_motor_dom"/>
</dbReference>
<proteinExistence type="inferred from homology"/>
<evidence type="ECO:0000256" key="5">
    <source>
        <dbReference type="SAM" id="Coils"/>
    </source>
</evidence>
<dbReference type="GO" id="GO:0008017">
    <property type="term" value="F:microtubule binding"/>
    <property type="evidence" value="ECO:0007669"/>
    <property type="project" value="InterPro"/>
</dbReference>